<dbReference type="SUPFAM" id="SSF55729">
    <property type="entry name" value="Acyl-CoA N-acyltransferases (Nat)"/>
    <property type="match status" value="1"/>
</dbReference>
<dbReference type="CDD" id="cd04301">
    <property type="entry name" value="NAT_SF"/>
    <property type="match status" value="1"/>
</dbReference>
<dbReference type="AlphaFoldDB" id="A0A0W8ILK9"/>
<organism evidence="4 5">
    <name type="scientific">Kocuria rosea subsp. polaris</name>
    <dbReference type="NCBI Taxonomy" id="136273"/>
    <lineage>
        <taxon>Bacteria</taxon>
        <taxon>Bacillati</taxon>
        <taxon>Actinomycetota</taxon>
        <taxon>Actinomycetes</taxon>
        <taxon>Micrococcales</taxon>
        <taxon>Micrococcaceae</taxon>
        <taxon>Kocuria</taxon>
    </lineage>
</organism>
<dbReference type="STRING" id="136273.GY22_12730"/>
<reference evidence="5" key="1">
    <citation type="submission" date="2015-12" db="EMBL/GenBank/DDBJ databases">
        <authorList>
            <person name="Nair G.R."/>
            <person name="Kaur G."/>
            <person name="Mayilraj S."/>
        </authorList>
    </citation>
    <scope>NUCLEOTIDE SEQUENCE [LARGE SCALE GENOMIC DNA]</scope>
    <source>
        <strain evidence="5">CD08_4</strain>
    </source>
</reference>
<comment type="caution">
    <text evidence="4">The sequence shown here is derived from an EMBL/GenBank/DDBJ whole genome shotgun (WGS) entry which is preliminary data.</text>
</comment>
<dbReference type="Gene3D" id="3.40.630.30">
    <property type="match status" value="1"/>
</dbReference>
<dbReference type="EMBL" id="LQBK01000010">
    <property type="protein sequence ID" value="KUG60809.1"/>
    <property type="molecule type" value="Genomic_DNA"/>
</dbReference>
<dbReference type="PANTHER" id="PTHR43877:SF2">
    <property type="entry name" value="AMINOALKYLPHOSPHONATE N-ACETYLTRANSFERASE-RELATED"/>
    <property type="match status" value="1"/>
</dbReference>
<evidence type="ECO:0000256" key="1">
    <source>
        <dbReference type="ARBA" id="ARBA00022679"/>
    </source>
</evidence>
<keyword evidence="2" id="KW-0012">Acyltransferase</keyword>
<dbReference type="InterPro" id="IPR016181">
    <property type="entry name" value="Acyl_CoA_acyltransferase"/>
</dbReference>
<feature type="domain" description="N-acetyltransferase" evidence="3">
    <location>
        <begin position="13"/>
        <end position="164"/>
    </location>
</feature>
<dbReference type="InterPro" id="IPR000182">
    <property type="entry name" value="GNAT_dom"/>
</dbReference>
<keyword evidence="1" id="KW-0808">Transferase</keyword>
<sequence length="164" mass="18035">MSAASGPERDGFVVVRPGDPRTRPLLEGLHLEYVVRYGPEIGAEEMAHHPVDDFTAPTGALLLLLEDGVTVGGGAFRRHDDATAELKRVWTAPAHRRRGISRRVLGELERLAAAAGYRRIYLTTGSRQPEAFALYRRSGYVLLPGTAQVYPGGVYDVGFEKHLR</sequence>
<evidence type="ECO:0000313" key="4">
    <source>
        <dbReference type="EMBL" id="KUG60809.1"/>
    </source>
</evidence>
<dbReference type="Pfam" id="PF00583">
    <property type="entry name" value="Acetyltransf_1"/>
    <property type="match status" value="1"/>
</dbReference>
<dbReference type="InterPro" id="IPR050832">
    <property type="entry name" value="Bact_Acetyltransf"/>
</dbReference>
<dbReference type="eggNOG" id="COG0456">
    <property type="taxonomic scope" value="Bacteria"/>
</dbReference>
<dbReference type="Proteomes" id="UP000053512">
    <property type="component" value="Unassembled WGS sequence"/>
</dbReference>
<dbReference type="PANTHER" id="PTHR43877">
    <property type="entry name" value="AMINOALKYLPHOSPHONATE N-ACETYLTRANSFERASE-RELATED-RELATED"/>
    <property type="match status" value="1"/>
</dbReference>
<evidence type="ECO:0000256" key="2">
    <source>
        <dbReference type="ARBA" id="ARBA00023315"/>
    </source>
</evidence>
<gene>
    <name evidence="4" type="ORF">AVL61_13925</name>
</gene>
<accession>A0A0W8ILK9</accession>
<dbReference type="RefSeq" id="WP_058873799.1">
    <property type="nucleotide sequence ID" value="NZ_LQBK01000010.1"/>
</dbReference>
<protein>
    <recommendedName>
        <fullName evidence="3">N-acetyltransferase domain-containing protein</fullName>
    </recommendedName>
</protein>
<dbReference type="PROSITE" id="PS51186">
    <property type="entry name" value="GNAT"/>
    <property type="match status" value="1"/>
</dbReference>
<proteinExistence type="predicted"/>
<evidence type="ECO:0000259" key="3">
    <source>
        <dbReference type="PROSITE" id="PS51186"/>
    </source>
</evidence>
<evidence type="ECO:0000313" key="5">
    <source>
        <dbReference type="Proteomes" id="UP000053512"/>
    </source>
</evidence>
<dbReference type="GO" id="GO:0016747">
    <property type="term" value="F:acyltransferase activity, transferring groups other than amino-acyl groups"/>
    <property type="evidence" value="ECO:0007669"/>
    <property type="project" value="InterPro"/>
</dbReference>
<name>A0A0W8ILK9_KOCRO</name>